<dbReference type="InterPro" id="IPR050950">
    <property type="entry name" value="HTH-type_LysR_regulators"/>
</dbReference>
<dbReference type="Gene3D" id="3.40.190.290">
    <property type="match status" value="1"/>
</dbReference>
<dbReference type="SUPFAM" id="SSF53850">
    <property type="entry name" value="Periplasmic binding protein-like II"/>
    <property type="match status" value="1"/>
</dbReference>
<dbReference type="PANTHER" id="PTHR30419">
    <property type="entry name" value="HTH-TYPE TRANSCRIPTIONAL REGULATOR YBHD"/>
    <property type="match status" value="1"/>
</dbReference>
<dbReference type="CDD" id="cd05466">
    <property type="entry name" value="PBP2_LTTR_substrate"/>
    <property type="match status" value="1"/>
</dbReference>
<name>A0ABP8AIP3_9ACTN</name>
<evidence type="ECO:0000313" key="8">
    <source>
        <dbReference type="Proteomes" id="UP001501251"/>
    </source>
</evidence>
<keyword evidence="4" id="KW-0804">Transcription</keyword>
<evidence type="ECO:0000256" key="2">
    <source>
        <dbReference type="ARBA" id="ARBA00023015"/>
    </source>
</evidence>
<dbReference type="Proteomes" id="UP001501251">
    <property type="component" value="Unassembled WGS sequence"/>
</dbReference>
<accession>A0ABP8AIP3</accession>
<dbReference type="RefSeq" id="WP_344916102.1">
    <property type="nucleotide sequence ID" value="NZ_BAABAQ010000002.1"/>
</dbReference>
<dbReference type="Pfam" id="PF03466">
    <property type="entry name" value="LysR_substrate"/>
    <property type="match status" value="1"/>
</dbReference>
<evidence type="ECO:0000259" key="6">
    <source>
        <dbReference type="PROSITE" id="PS50931"/>
    </source>
</evidence>
<proteinExistence type="inferred from homology"/>
<keyword evidence="3" id="KW-0238">DNA-binding</keyword>
<comment type="caution">
    <text evidence="7">The sequence shown here is derived from an EMBL/GenBank/DDBJ whole genome shotgun (WGS) entry which is preliminary data.</text>
</comment>
<evidence type="ECO:0000313" key="7">
    <source>
        <dbReference type="EMBL" id="GAA4184586.1"/>
    </source>
</evidence>
<protein>
    <submittedName>
        <fullName evidence="7">LysR family transcriptional regulator</fullName>
    </submittedName>
</protein>
<dbReference type="Gene3D" id="1.10.10.10">
    <property type="entry name" value="Winged helix-like DNA-binding domain superfamily/Winged helix DNA-binding domain"/>
    <property type="match status" value="1"/>
</dbReference>
<dbReference type="InterPro" id="IPR005119">
    <property type="entry name" value="LysR_subst-bd"/>
</dbReference>
<dbReference type="InterPro" id="IPR036388">
    <property type="entry name" value="WH-like_DNA-bd_sf"/>
</dbReference>
<evidence type="ECO:0000256" key="1">
    <source>
        <dbReference type="ARBA" id="ARBA00009437"/>
    </source>
</evidence>
<dbReference type="PROSITE" id="PS50931">
    <property type="entry name" value="HTH_LYSR"/>
    <property type="match status" value="1"/>
</dbReference>
<sequence>MTLNQLRAFLAAARTGSFTAAAVELGVAQASVSELIRRVEDEHKVHLFVRNSRRLALTPAGQELLAFAEQSVAAADAGSQALRSLQTLSGGVATFGLLRNADYYLLSDLVERFHTRYPEVRVRLVGLNSVDVASAVARRTLEAGIVVLPIDDADLKVTPLIRDEVVYASAHPERLRSPMTIAGLAEARLILYDAHAGWNDPTRRQMAERSQLAGFKLDPWIEVEHVEAALSLVARGIGDTFVSRAVAASPVCPKNVGIVPFEQPLYDTIAFVKRESSHLSPATRELARLARRMLLDQADATHRLGGDGPAPAGSVPDRLHTR</sequence>
<dbReference type="EMBL" id="BAABAQ010000002">
    <property type="protein sequence ID" value="GAA4184586.1"/>
    <property type="molecule type" value="Genomic_DNA"/>
</dbReference>
<gene>
    <name evidence="7" type="ORF">GCM10022252_13730</name>
</gene>
<feature type="domain" description="HTH lysR-type" evidence="6">
    <location>
        <begin position="1"/>
        <end position="58"/>
    </location>
</feature>
<keyword evidence="2" id="KW-0805">Transcription regulation</keyword>
<dbReference type="SUPFAM" id="SSF46785">
    <property type="entry name" value="Winged helix' DNA-binding domain"/>
    <property type="match status" value="1"/>
</dbReference>
<evidence type="ECO:0000256" key="5">
    <source>
        <dbReference type="SAM" id="MobiDB-lite"/>
    </source>
</evidence>
<comment type="similarity">
    <text evidence="1">Belongs to the LysR transcriptional regulatory family.</text>
</comment>
<reference evidence="8" key="1">
    <citation type="journal article" date="2019" name="Int. J. Syst. Evol. Microbiol.">
        <title>The Global Catalogue of Microorganisms (GCM) 10K type strain sequencing project: providing services to taxonomists for standard genome sequencing and annotation.</title>
        <authorList>
            <consortium name="The Broad Institute Genomics Platform"/>
            <consortium name="The Broad Institute Genome Sequencing Center for Infectious Disease"/>
            <person name="Wu L."/>
            <person name="Ma J."/>
        </authorList>
    </citation>
    <scope>NUCLEOTIDE SEQUENCE [LARGE SCALE GENOMIC DNA]</scope>
    <source>
        <strain evidence="8">JCM 17388</strain>
    </source>
</reference>
<organism evidence="7 8">
    <name type="scientific">Streptosporangium oxazolinicum</name>
    <dbReference type="NCBI Taxonomy" id="909287"/>
    <lineage>
        <taxon>Bacteria</taxon>
        <taxon>Bacillati</taxon>
        <taxon>Actinomycetota</taxon>
        <taxon>Actinomycetes</taxon>
        <taxon>Streptosporangiales</taxon>
        <taxon>Streptosporangiaceae</taxon>
        <taxon>Streptosporangium</taxon>
    </lineage>
</organism>
<feature type="region of interest" description="Disordered" evidence="5">
    <location>
        <begin position="301"/>
        <end position="322"/>
    </location>
</feature>
<dbReference type="Pfam" id="PF00126">
    <property type="entry name" value="HTH_1"/>
    <property type="match status" value="1"/>
</dbReference>
<dbReference type="InterPro" id="IPR036390">
    <property type="entry name" value="WH_DNA-bd_sf"/>
</dbReference>
<dbReference type="InterPro" id="IPR000847">
    <property type="entry name" value="LysR_HTH_N"/>
</dbReference>
<evidence type="ECO:0000256" key="3">
    <source>
        <dbReference type="ARBA" id="ARBA00023125"/>
    </source>
</evidence>
<evidence type="ECO:0000256" key="4">
    <source>
        <dbReference type="ARBA" id="ARBA00023163"/>
    </source>
</evidence>
<keyword evidence="8" id="KW-1185">Reference proteome</keyword>